<reference evidence="3" key="1">
    <citation type="submission" date="2023-07" db="EMBL/GenBank/DDBJ databases">
        <title>30 novel species of actinomycetes from the DSMZ collection.</title>
        <authorList>
            <person name="Nouioui I."/>
        </authorList>
    </citation>
    <scope>NUCLEOTIDE SEQUENCE [LARGE SCALE GENOMIC DNA]</scope>
    <source>
        <strain evidence="3">DSM 44399</strain>
    </source>
</reference>
<keyword evidence="3" id="KW-1185">Reference proteome</keyword>
<dbReference type="RefSeq" id="WP_311424670.1">
    <property type="nucleotide sequence ID" value="NZ_JAVREH010000042.1"/>
</dbReference>
<evidence type="ECO:0000259" key="1">
    <source>
        <dbReference type="Pfam" id="PF00582"/>
    </source>
</evidence>
<comment type="caution">
    <text evidence="2">The sequence shown here is derived from an EMBL/GenBank/DDBJ whole genome shotgun (WGS) entry which is preliminary data.</text>
</comment>
<dbReference type="Proteomes" id="UP001183176">
    <property type="component" value="Unassembled WGS sequence"/>
</dbReference>
<feature type="domain" description="UspA" evidence="1">
    <location>
        <begin position="5"/>
        <end position="141"/>
    </location>
</feature>
<protein>
    <submittedName>
        <fullName evidence="2">Universal stress protein</fullName>
    </submittedName>
</protein>
<evidence type="ECO:0000313" key="3">
    <source>
        <dbReference type="Proteomes" id="UP001183176"/>
    </source>
</evidence>
<gene>
    <name evidence="2" type="ORF">RM423_19265</name>
</gene>
<dbReference type="EMBL" id="JAVREH010000042">
    <property type="protein sequence ID" value="MDT0263524.1"/>
    <property type="molecule type" value="Genomic_DNA"/>
</dbReference>
<evidence type="ECO:0000313" key="2">
    <source>
        <dbReference type="EMBL" id="MDT0263524.1"/>
    </source>
</evidence>
<proteinExistence type="predicted"/>
<dbReference type="InterPro" id="IPR014729">
    <property type="entry name" value="Rossmann-like_a/b/a_fold"/>
</dbReference>
<organism evidence="2 3">
    <name type="scientific">Jatrophihabitans lederbergiae</name>
    <dbReference type="NCBI Taxonomy" id="3075547"/>
    <lineage>
        <taxon>Bacteria</taxon>
        <taxon>Bacillati</taxon>
        <taxon>Actinomycetota</taxon>
        <taxon>Actinomycetes</taxon>
        <taxon>Jatrophihabitantales</taxon>
        <taxon>Jatrophihabitantaceae</taxon>
        <taxon>Jatrophihabitans</taxon>
    </lineage>
</organism>
<dbReference type="Gene3D" id="3.40.50.620">
    <property type="entry name" value="HUPs"/>
    <property type="match status" value="1"/>
</dbReference>
<accession>A0ABU2JGC4</accession>
<name>A0ABU2JGC4_9ACTN</name>
<dbReference type="InterPro" id="IPR006016">
    <property type="entry name" value="UspA"/>
</dbReference>
<dbReference type="Pfam" id="PF00582">
    <property type="entry name" value="Usp"/>
    <property type="match status" value="1"/>
</dbReference>
<sequence>MVKPTVVVGFDASPESAPALRFATEEAQLRHARLLVVTAYDRPIDPDLDDFDIPDSNLKEAARARAEKALHLTLGRPPESGVHVDIVAAEREPSRVLLEHGGAAIMIVVGSHDRPMLQRLFGRPTVCGLLHGSAVPITIVPSVLH</sequence>
<dbReference type="SUPFAM" id="SSF52402">
    <property type="entry name" value="Adenine nucleotide alpha hydrolases-like"/>
    <property type="match status" value="1"/>
</dbReference>